<dbReference type="RefSeq" id="WP_340347735.1">
    <property type="nucleotide sequence ID" value="NZ_JBBKZT010000028.1"/>
</dbReference>
<dbReference type="Proteomes" id="UP001385892">
    <property type="component" value="Unassembled WGS sequence"/>
</dbReference>
<feature type="transmembrane region" description="Helical" evidence="1">
    <location>
        <begin position="72"/>
        <end position="90"/>
    </location>
</feature>
<evidence type="ECO:0000256" key="1">
    <source>
        <dbReference type="SAM" id="Phobius"/>
    </source>
</evidence>
<reference evidence="2 3" key="1">
    <citation type="submission" date="2024-03" db="EMBL/GenBank/DDBJ databases">
        <title>Novel species of the genus Variovorax.</title>
        <authorList>
            <person name="Liu Q."/>
            <person name="Xin Y.-H."/>
        </authorList>
    </citation>
    <scope>NUCLEOTIDE SEQUENCE [LARGE SCALE GENOMIC DNA]</scope>
    <source>
        <strain evidence="2 3">KACC 18900</strain>
    </source>
</reference>
<feature type="transmembrane region" description="Helical" evidence="1">
    <location>
        <begin position="7"/>
        <end position="26"/>
    </location>
</feature>
<feature type="transmembrane region" description="Helical" evidence="1">
    <location>
        <begin position="102"/>
        <end position="121"/>
    </location>
</feature>
<keyword evidence="1" id="KW-0812">Transmembrane</keyword>
<accession>A0ABU8WYU3</accession>
<dbReference type="InterPro" id="IPR021329">
    <property type="entry name" value="DUF2938"/>
</dbReference>
<name>A0ABU8WYU3_9BURK</name>
<evidence type="ECO:0000313" key="3">
    <source>
        <dbReference type="Proteomes" id="UP001385892"/>
    </source>
</evidence>
<keyword evidence="3" id="KW-1185">Reference proteome</keyword>
<feature type="transmembrane region" description="Helical" evidence="1">
    <location>
        <begin position="141"/>
        <end position="160"/>
    </location>
</feature>
<dbReference type="Pfam" id="PF11158">
    <property type="entry name" value="DUF2938"/>
    <property type="match status" value="1"/>
</dbReference>
<gene>
    <name evidence="2" type="ORF">WKW82_35185</name>
</gene>
<dbReference type="EMBL" id="JBBKZT010000028">
    <property type="protein sequence ID" value="MEJ8851918.1"/>
    <property type="molecule type" value="Genomic_DNA"/>
</dbReference>
<keyword evidence="1" id="KW-1133">Transmembrane helix</keyword>
<evidence type="ECO:0000313" key="2">
    <source>
        <dbReference type="EMBL" id="MEJ8851918.1"/>
    </source>
</evidence>
<protein>
    <submittedName>
        <fullName evidence="2">DUF2938 domain-containing protein</fullName>
    </submittedName>
</protein>
<proteinExistence type="predicted"/>
<comment type="caution">
    <text evidence="2">The sequence shown here is derived from an EMBL/GenBank/DDBJ whole genome shotgun (WGS) entry which is preliminary data.</text>
</comment>
<keyword evidence="1" id="KW-0472">Membrane</keyword>
<sequence length="161" mass="16859">MSIPSIGLVILIGVVSTAVMDMWLLVLSRLGVPTTDWRLVGRWVGQMAQGRFAHASIAEAAPVRGEHPLGWLTHYGAGIAYAAVLVAFMGTDWASQPTIVPALVFGLVTVVVPLFVMQPAMGSGFAGSNTTAPVRSCVRTFANHAVFGAGLYVAAAGIAYF</sequence>
<organism evidence="2 3">
    <name type="scientific">Variovorax rhizosphaerae</name>
    <dbReference type="NCBI Taxonomy" id="1836200"/>
    <lineage>
        <taxon>Bacteria</taxon>
        <taxon>Pseudomonadati</taxon>
        <taxon>Pseudomonadota</taxon>
        <taxon>Betaproteobacteria</taxon>
        <taxon>Burkholderiales</taxon>
        <taxon>Comamonadaceae</taxon>
        <taxon>Variovorax</taxon>
    </lineage>
</organism>